<accession>F4G383</accession>
<keyword evidence="3" id="KW-1185">Reference proteome</keyword>
<dbReference type="KEGG" id="mcn:Mcup_1176"/>
<dbReference type="EMBL" id="CP002656">
    <property type="protein sequence ID" value="AEB95281.1"/>
    <property type="molecule type" value="Genomic_DNA"/>
</dbReference>
<feature type="transmembrane region" description="Helical" evidence="1">
    <location>
        <begin position="6"/>
        <end position="26"/>
    </location>
</feature>
<keyword evidence="1" id="KW-1133">Transmembrane helix</keyword>
<protein>
    <submittedName>
        <fullName evidence="2">Peptidase M48, Ste24p</fullName>
    </submittedName>
</protein>
<keyword evidence="1" id="KW-0812">Transmembrane</keyword>
<dbReference type="HOGENOM" id="CLU_2475982_0_0_2"/>
<keyword evidence="1" id="KW-0472">Membrane</keyword>
<name>F4G383_METCR</name>
<gene>
    <name evidence="2" type="ordered locus">Mcup_1176</name>
</gene>
<dbReference type="STRING" id="1006006.Mcup_1176"/>
<dbReference type="AlphaFoldDB" id="F4G383"/>
<proteinExistence type="predicted"/>
<sequence length="87" mass="9908">MDSIFKIPLISVLPLLVTFWLIQWLVSPYVIRKKAHEVSPYDAEYGWVANIVSDISRVSGIPPRVFLIDAPYPNAFAYGNSVSERRI</sequence>
<organism evidence="2 3">
    <name type="scientific">Metallosphaera cuprina (strain Ar-4)</name>
    <dbReference type="NCBI Taxonomy" id="1006006"/>
    <lineage>
        <taxon>Archaea</taxon>
        <taxon>Thermoproteota</taxon>
        <taxon>Thermoprotei</taxon>
        <taxon>Sulfolobales</taxon>
        <taxon>Sulfolobaceae</taxon>
        <taxon>Metallosphaera</taxon>
    </lineage>
</organism>
<reference evidence="2 3" key="1">
    <citation type="journal article" date="2011" name="J. Bacteriol.">
        <title>Complete genome sequence of Metallosphaera cuprina, a metal sulfide-oxidizing archaeon from a hot spring.</title>
        <authorList>
            <person name="Liu L.J."/>
            <person name="You X.Y."/>
            <person name="Zheng H."/>
            <person name="Wang S."/>
            <person name="Jiang C.Y."/>
            <person name="Liu S.J."/>
        </authorList>
    </citation>
    <scope>NUCLEOTIDE SEQUENCE [LARGE SCALE GENOMIC DNA]</scope>
    <source>
        <strain evidence="2 3">Ar-4</strain>
    </source>
</reference>
<evidence type="ECO:0000313" key="2">
    <source>
        <dbReference type="EMBL" id="AEB95281.1"/>
    </source>
</evidence>
<dbReference type="eggNOG" id="arCOG01331">
    <property type="taxonomic scope" value="Archaea"/>
</dbReference>
<evidence type="ECO:0000313" key="3">
    <source>
        <dbReference type="Proteomes" id="UP000007812"/>
    </source>
</evidence>
<dbReference type="Proteomes" id="UP000007812">
    <property type="component" value="Chromosome"/>
</dbReference>
<evidence type="ECO:0000256" key="1">
    <source>
        <dbReference type="SAM" id="Phobius"/>
    </source>
</evidence>
<dbReference type="PATRIC" id="fig|1006006.8.peg.1172"/>